<feature type="region of interest" description="Disordered" evidence="1">
    <location>
        <begin position="1"/>
        <end position="31"/>
    </location>
</feature>
<proteinExistence type="predicted"/>
<feature type="domain" description="Rhodanese" evidence="2">
    <location>
        <begin position="383"/>
        <end position="510"/>
    </location>
</feature>
<dbReference type="GO" id="GO:0016579">
    <property type="term" value="P:protein deubiquitination"/>
    <property type="evidence" value="ECO:0007669"/>
    <property type="project" value="InterPro"/>
</dbReference>
<dbReference type="SMART" id="SM00450">
    <property type="entry name" value="RHOD"/>
    <property type="match status" value="1"/>
</dbReference>
<dbReference type="InterPro" id="IPR038765">
    <property type="entry name" value="Papain-like_cys_pep_sf"/>
</dbReference>
<feature type="region of interest" description="Disordered" evidence="1">
    <location>
        <begin position="303"/>
        <end position="331"/>
    </location>
</feature>
<dbReference type="InterPro" id="IPR018200">
    <property type="entry name" value="USP_CS"/>
</dbReference>
<dbReference type="PROSITE" id="PS50206">
    <property type="entry name" value="RHODANESE_3"/>
    <property type="match status" value="1"/>
</dbReference>
<evidence type="ECO:0008006" key="6">
    <source>
        <dbReference type="Google" id="ProtNLM"/>
    </source>
</evidence>
<keyword evidence="5" id="KW-1185">Reference proteome</keyword>
<dbReference type="CDD" id="cd02257">
    <property type="entry name" value="Peptidase_C19"/>
    <property type="match status" value="1"/>
</dbReference>
<dbReference type="AlphaFoldDB" id="A0AAN6X152"/>
<dbReference type="InterPro" id="IPR001763">
    <property type="entry name" value="Rhodanese-like_dom"/>
</dbReference>
<dbReference type="Gene3D" id="3.40.250.10">
    <property type="entry name" value="Rhodanese-like domain"/>
    <property type="match status" value="1"/>
</dbReference>
<dbReference type="SUPFAM" id="SSF54001">
    <property type="entry name" value="Cysteine proteinases"/>
    <property type="match status" value="1"/>
</dbReference>
<dbReference type="GO" id="GO:0004843">
    <property type="term" value="F:cysteine-type deubiquitinase activity"/>
    <property type="evidence" value="ECO:0007669"/>
    <property type="project" value="InterPro"/>
</dbReference>
<feature type="region of interest" description="Disordered" evidence="1">
    <location>
        <begin position="606"/>
        <end position="630"/>
    </location>
</feature>
<feature type="compositionally biased region" description="Polar residues" evidence="1">
    <location>
        <begin position="318"/>
        <end position="331"/>
    </location>
</feature>
<dbReference type="InterPro" id="IPR001394">
    <property type="entry name" value="Peptidase_C19_UCH"/>
</dbReference>
<dbReference type="PROSITE" id="PS50235">
    <property type="entry name" value="USP_3"/>
    <property type="match status" value="1"/>
</dbReference>
<feature type="domain" description="USP" evidence="3">
    <location>
        <begin position="651"/>
        <end position="1038"/>
    </location>
</feature>
<name>A0AAN6X152_9PEZI</name>
<dbReference type="Gene3D" id="3.90.70.10">
    <property type="entry name" value="Cysteine proteinases"/>
    <property type="match status" value="1"/>
</dbReference>
<dbReference type="GO" id="GO:0005829">
    <property type="term" value="C:cytosol"/>
    <property type="evidence" value="ECO:0007669"/>
    <property type="project" value="TreeGrafter"/>
</dbReference>
<dbReference type="Proteomes" id="UP001302126">
    <property type="component" value="Unassembled WGS sequence"/>
</dbReference>
<dbReference type="InterPro" id="IPR036873">
    <property type="entry name" value="Rhodanese-like_dom_sf"/>
</dbReference>
<feature type="compositionally biased region" description="Low complexity" evidence="1">
    <location>
        <begin position="263"/>
        <end position="278"/>
    </location>
</feature>
<dbReference type="PROSITE" id="PS00972">
    <property type="entry name" value="USP_1"/>
    <property type="match status" value="1"/>
</dbReference>
<evidence type="ECO:0000259" key="3">
    <source>
        <dbReference type="PROSITE" id="PS50235"/>
    </source>
</evidence>
<protein>
    <recommendedName>
        <fullName evidence="6">Ubiquitin carboxyl-terminal hydrolase</fullName>
    </recommendedName>
</protein>
<dbReference type="SUPFAM" id="SSF52821">
    <property type="entry name" value="Rhodanese/Cell cycle control phosphatase"/>
    <property type="match status" value="1"/>
</dbReference>
<feature type="region of interest" description="Disordered" evidence="1">
    <location>
        <begin position="253"/>
        <end position="287"/>
    </location>
</feature>
<accession>A0AAN6X152</accession>
<feature type="region of interest" description="Disordered" evidence="1">
    <location>
        <begin position="139"/>
        <end position="238"/>
    </location>
</feature>
<organism evidence="4 5">
    <name type="scientific">Podospora australis</name>
    <dbReference type="NCBI Taxonomy" id="1536484"/>
    <lineage>
        <taxon>Eukaryota</taxon>
        <taxon>Fungi</taxon>
        <taxon>Dikarya</taxon>
        <taxon>Ascomycota</taxon>
        <taxon>Pezizomycotina</taxon>
        <taxon>Sordariomycetes</taxon>
        <taxon>Sordariomycetidae</taxon>
        <taxon>Sordariales</taxon>
        <taxon>Podosporaceae</taxon>
        <taxon>Podospora</taxon>
    </lineage>
</organism>
<evidence type="ECO:0000313" key="4">
    <source>
        <dbReference type="EMBL" id="KAK4190985.1"/>
    </source>
</evidence>
<dbReference type="InterPro" id="IPR050164">
    <property type="entry name" value="Peptidase_C19"/>
</dbReference>
<reference evidence="4" key="2">
    <citation type="submission" date="2023-05" db="EMBL/GenBank/DDBJ databases">
        <authorList>
            <consortium name="Lawrence Berkeley National Laboratory"/>
            <person name="Steindorff A."/>
            <person name="Hensen N."/>
            <person name="Bonometti L."/>
            <person name="Westerberg I."/>
            <person name="Brannstrom I.O."/>
            <person name="Guillou S."/>
            <person name="Cros-Aarteil S."/>
            <person name="Calhoun S."/>
            <person name="Haridas S."/>
            <person name="Kuo A."/>
            <person name="Mondo S."/>
            <person name="Pangilinan J."/>
            <person name="Riley R."/>
            <person name="Labutti K."/>
            <person name="Andreopoulos B."/>
            <person name="Lipzen A."/>
            <person name="Chen C."/>
            <person name="Yanf M."/>
            <person name="Daum C."/>
            <person name="Ng V."/>
            <person name="Clum A."/>
            <person name="Ohm R."/>
            <person name="Martin F."/>
            <person name="Silar P."/>
            <person name="Natvig D."/>
            <person name="Lalanne C."/>
            <person name="Gautier V."/>
            <person name="Ament-Velasquez S.L."/>
            <person name="Kruys A."/>
            <person name="Hutchinson M.I."/>
            <person name="Powell A.J."/>
            <person name="Barry K."/>
            <person name="Miller A.N."/>
            <person name="Grigoriev I.V."/>
            <person name="Debuchy R."/>
            <person name="Gladieux P."/>
            <person name="Thoren M.H."/>
            <person name="Johannesson H."/>
        </authorList>
    </citation>
    <scope>NUCLEOTIDE SEQUENCE</scope>
    <source>
        <strain evidence="4">PSN309</strain>
    </source>
</reference>
<dbReference type="PANTHER" id="PTHR24006:SF747">
    <property type="entry name" value="UBIQUITIN CARBOXYL-TERMINAL HYDROLASE 20"/>
    <property type="match status" value="1"/>
</dbReference>
<reference evidence="4" key="1">
    <citation type="journal article" date="2023" name="Mol. Phylogenet. Evol.">
        <title>Genome-scale phylogeny and comparative genomics of the fungal order Sordariales.</title>
        <authorList>
            <person name="Hensen N."/>
            <person name="Bonometti L."/>
            <person name="Westerberg I."/>
            <person name="Brannstrom I.O."/>
            <person name="Guillou S."/>
            <person name="Cros-Aarteil S."/>
            <person name="Calhoun S."/>
            <person name="Haridas S."/>
            <person name="Kuo A."/>
            <person name="Mondo S."/>
            <person name="Pangilinan J."/>
            <person name="Riley R."/>
            <person name="LaButti K."/>
            <person name="Andreopoulos B."/>
            <person name="Lipzen A."/>
            <person name="Chen C."/>
            <person name="Yan M."/>
            <person name="Daum C."/>
            <person name="Ng V."/>
            <person name="Clum A."/>
            <person name="Steindorff A."/>
            <person name="Ohm R.A."/>
            <person name="Martin F."/>
            <person name="Silar P."/>
            <person name="Natvig D.O."/>
            <person name="Lalanne C."/>
            <person name="Gautier V."/>
            <person name="Ament-Velasquez S.L."/>
            <person name="Kruys A."/>
            <person name="Hutchinson M.I."/>
            <person name="Powell A.J."/>
            <person name="Barry K."/>
            <person name="Miller A.N."/>
            <person name="Grigoriev I.V."/>
            <person name="Debuchy R."/>
            <person name="Gladieux P."/>
            <person name="Hiltunen Thoren M."/>
            <person name="Johannesson H."/>
        </authorList>
    </citation>
    <scope>NUCLEOTIDE SEQUENCE</scope>
    <source>
        <strain evidence="4">PSN309</strain>
    </source>
</reference>
<evidence type="ECO:0000256" key="1">
    <source>
        <dbReference type="SAM" id="MobiDB-lite"/>
    </source>
</evidence>
<evidence type="ECO:0000259" key="2">
    <source>
        <dbReference type="PROSITE" id="PS50206"/>
    </source>
</evidence>
<comment type="caution">
    <text evidence="4">The sequence shown here is derived from an EMBL/GenBank/DDBJ whole genome shotgun (WGS) entry which is preliminary data.</text>
</comment>
<dbReference type="InterPro" id="IPR028889">
    <property type="entry name" value="USP"/>
</dbReference>
<sequence>MAGPTSVLRPAGVSHLAGTDGHANGGANGGKRPLPHIDDIILVEDDLIDPHAPIETVLTRAETYLRQAGASKDFLGRPDLALKDYIRANVILLDKIKKNKGWVSLQRDNRKHYEHYQRLLRQANSSHGEYEAIKQEIKADNARTGIQPAKSRPDSAAPSAGKLPDHVATNGRGTGESTKAGHVNVTSPTRNRENGTLPRSPLPQDSPKTKPAVQPKPQRLHGNALNSAGTETASSAKARELSERFANLRMSTSRLGQDPRIRTQSITSPTTITSNQTPPQSPFSKGALSDSVVDLPKMPDAIYNPPRGTVSQEAAELPSSTPRSMFTRTGSTSSIGATKIVKSSPVTEVYSTAQTFGATPSLAEEDTIGVDQLIALGKTGITVLFVDIRGRERFDSGHIKTKDVICIEPEVLTRDHISADQISDSMVLATAEEHQHFQIRGQYDLVVFYDQSSRRVNQNPSPYDSEDLAIQGFIRALKDYDYSNSRCKSGPKLLRGGLDEWTRVFGPTALERSPTSVTAKRASHLVTPVIARSAAIRRKTFATRPIQNAQEAEQWEKDFANFLPAKTYDDFLRRYPAIPGYQESMMESNGDGVPPRFHQDTLLRDSLLSPPARPAPAVPRTSYSGLAESSDDHVLSARPAVVGQKKRPFRVGLYNPGNFCYANSAVQALFATPGFNKDLLTGKWKEDFVVPRTLSEQIDNPQLMMKCIQSLFYFLNLGNHPWIELRTFMNYVLYIHRKAKGLPNDNSTFGTKAQHDTEEFLEFIFEIIGDETNKSRDQHERQPNKKYENVNNGGENIMQWWWDRWNPANDSIIDKYFRAVKVTTDTCDKCHYTEESYEKLDVVLLKFRNGKDGQTLESLLHENFGHDNSDRLDGSCDKCHDTEIKKKTWKNYFARMPDRLIFCFQRFQNKQNRDRNEWEIIKLRTKVEFPINGLDLTRFAAPGLKDRGEGDHHLTGPFIYDCYAVIQHVGKTTKSGHYVAYVKDDLSTDNTAWWKCNDTETETLSVTGDPNEVTTQELYKVEKGEPKAETYVVFYQRRGT</sequence>
<dbReference type="EMBL" id="MU864362">
    <property type="protein sequence ID" value="KAK4190985.1"/>
    <property type="molecule type" value="Genomic_DNA"/>
</dbReference>
<dbReference type="Pfam" id="PF00443">
    <property type="entry name" value="UCH"/>
    <property type="match status" value="1"/>
</dbReference>
<gene>
    <name evidence="4" type="ORF">QBC35DRAFT_45586</name>
</gene>
<evidence type="ECO:0000313" key="5">
    <source>
        <dbReference type="Proteomes" id="UP001302126"/>
    </source>
</evidence>
<dbReference type="GO" id="GO:0005634">
    <property type="term" value="C:nucleus"/>
    <property type="evidence" value="ECO:0007669"/>
    <property type="project" value="TreeGrafter"/>
</dbReference>
<dbReference type="PANTHER" id="PTHR24006">
    <property type="entry name" value="UBIQUITIN CARBOXYL-TERMINAL HYDROLASE"/>
    <property type="match status" value="1"/>
</dbReference>
<feature type="compositionally biased region" description="Polar residues" evidence="1">
    <location>
        <begin position="224"/>
        <end position="235"/>
    </location>
</feature>